<evidence type="ECO:0000313" key="3">
    <source>
        <dbReference type="Proteomes" id="UP000300142"/>
    </source>
</evidence>
<evidence type="ECO:0000256" key="1">
    <source>
        <dbReference type="SAM" id="MobiDB-lite"/>
    </source>
</evidence>
<dbReference type="AlphaFoldDB" id="A0A480A440"/>
<sequence length="191" mass="21562">MGLLKPEFANLTLDQLTETERDNLAGHFIQRRRADVKLWLGNETPFPQRQSDEEPYKLSKEYKELFEEVYNFARGLVKTTTVDMTYAQRRGRYWSALALIRCVMSSPAAAISTLNRSLNRESGVGSRESGVGSRESGEMRESGVGSRESGEMRESGVGSRETGSMRKQRVERKRTRLKGSKIQKSSMLSSA</sequence>
<feature type="compositionally biased region" description="Basic residues" evidence="1">
    <location>
        <begin position="166"/>
        <end position="181"/>
    </location>
</feature>
<keyword evidence="2" id="KW-0347">Helicase</keyword>
<protein>
    <submittedName>
        <fullName evidence="2">Helicase domain-containing protein</fullName>
    </submittedName>
</protein>
<accession>A0A480A440</accession>
<organism evidence="2 3">
    <name type="scientific">Sphaerospermopsis reniformis</name>
    <dbReference type="NCBI Taxonomy" id="531300"/>
    <lineage>
        <taxon>Bacteria</taxon>
        <taxon>Bacillati</taxon>
        <taxon>Cyanobacteriota</taxon>
        <taxon>Cyanophyceae</taxon>
        <taxon>Nostocales</taxon>
        <taxon>Aphanizomenonaceae</taxon>
        <taxon>Sphaerospermopsis</taxon>
    </lineage>
</organism>
<name>A0A480A440_9CYAN</name>
<keyword evidence="2" id="KW-0067">ATP-binding</keyword>
<dbReference type="EMBL" id="BJCE01000233">
    <property type="protein sequence ID" value="GCL39282.1"/>
    <property type="molecule type" value="Genomic_DNA"/>
</dbReference>
<reference evidence="3" key="1">
    <citation type="submission" date="2019-02" db="EMBL/GenBank/DDBJ databases">
        <title>Draft genome sequence of Sphaerospermopsis reniformis NIES-1949.</title>
        <authorList>
            <person name="Yamaguchi H."/>
            <person name="Suzuki S."/>
            <person name="Kawachi M."/>
        </authorList>
    </citation>
    <scope>NUCLEOTIDE SEQUENCE [LARGE SCALE GENOMIC DNA]</scope>
    <source>
        <strain evidence="3">NIES-1949</strain>
    </source>
</reference>
<dbReference type="GO" id="GO:0004386">
    <property type="term" value="F:helicase activity"/>
    <property type="evidence" value="ECO:0007669"/>
    <property type="project" value="UniProtKB-KW"/>
</dbReference>
<keyword evidence="2" id="KW-0378">Hydrolase</keyword>
<proteinExistence type="predicted"/>
<keyword evidence="3" id="KW-1185">Reference proteome</keyword>
<gene>
    <name evidence="2" type="ORF">SR1949_44070</name>
</gene>
<feature type="region of interest" description="Disordered" evidence="1">
    <location>
        <begin position="119"/>
        <end position="191"/>
    </location>
</feature>
<feature type="compositionally biased region" description="Low complexity" evidence="1">
    <location>
        <begin position="120"/>
        <end position="134"/>
    </location>
</feature>
<keyword evidence="2" id="KW-0547">Nucleotide-binding</keyword>
<dbReference type="Proteomes" id="UP000300142">
    <property type="component" value="Unassembled WGS sequence"/>
</dbReference>
<evidence type="ECO:0000313" key="2">
    <source>
        <dbReference type="EMBL" id="GCL39282.1"/>
    </source>
</evidence>
<comment type="caution">
    <text evidence="2">The sequence shown here is derived from an EMBL/GenBank/DDBJ whole genome shotgun (WGS) entry which is preliminary data.</text>
</comment>
<feature type="compositionally biased region" description="Polar residues" evidence="1">
    <location>
        <begin position="182"/>
        <end position="191"/>
    </location>
</feature>